<dbReference type="EMBL" id="UINC01020468">
    <property type="protein sequence ID" value="SVA85926.1"/>
    <property type="molecule type" value="Genomic_DNA"/>
</dbReference>
<reference evidence="1" key="1">
    <citation type="submission" date="2018-05" db="EMBL/GenBank/DDBJ databases">
        <authorList>
            <person name="Lanie J.A."/>
            <person name="Ng W.-L."/>
            <person name="Kazmierczak K.M."/>
            <person name="Andrzejewski T.M."/>
            <person name="Davidsen T.M."/>
            <person name="Wayne K.J."/>
            <person name="Tettelin H."/>
            <person name="Glass J.I."/>
            <person name="Rusch D."/>
            <person name="Podicherti R."/>
            <person name="Tsui H.-C.T."/>
            <person name="Winkler M.E."/>
        </authorList>
    </citation>
    <scope>NUCLEOTIDE SEQUENCE</scope>
</reference>
<gene>
    <name evidence="1" type="ORF">METZ01_LOCUS138780</name>
</gene>
<protein>
    <submittedName>
        <fullName evidence="1">Uncharacterized protein</fullName>
    </submittedName>
</protein>
<feature type="non-terminal residue" evidence="1">
    <location>
        <position position="75"/>
    </location>
</feature>
<name>A0A381Z9E9_9ZZZZ</name>
<proteinExistence type="predicted"/>
<evidence type="ECO:0000313" key="1">
    <source>
        <dbReference type="EMBL" id="SVA85926.1"/>
    </source>
</evidence>
<organism evidence="1">
    <name type="scientific">marine metagenome</name>
    <dbReference type="NCBI Taxonomy" id="408172"/>
    <lineage>
        <taxon>unclassified sequences</taxon>
        <taxon>metagenomes</taxon>
        <taxon>ecological metagenomes</taxon>
    </lineage>
</organism>
<dbReference type="AlphaFoldDB" id="A0A381Z9E9"/>
<accession>A0A381Z9E9</accession>
<sequence length="75" mass="8433">MMRSRLVNANAQNVELISTARSNEARPAAGAVGHQKTLSRRSLHMSEQDHIATDQNAIDWRALVDDLNRLLRIRA</sequence>